<sequence>MLSYKCDLFDRPGLSWSPAEIRSMVVSLRSLASTCFSPLPDYQCLSLSNPHCLDDKVVVVARRLDTNEIVAFTSSLYYDVPGIGKVFHTGLTCIHPSARRSGFLAILFSHIVPHVLKSYPKGIWMSNVSEVPCVLVSASEAASCVFPSLQESFPSATHLLIAEKLATSYRHLINMPPEATFDMSKFVFRVVRPPGSPFRTNPFDPDVQHRKKLENDYYRSMLNKEGGDDVLQVAFLDPHKMMKVIDERTSLIRSRLDHEIIFAKL</sequence>
<dbReference type="Proteomes" id="UP000053477">
    <property type="component" value="Unassembled WGS sequence"/>
</dbReference>
<evidence type="ECO:0000313" key="1">
    <source>
        <dbReference type="EMBL" id="KLO07320.1"/>
    </source>
</evidence>
<reference evidence="1 2" key="1">
    <citation type="submission" date="2015-04" db="EMBL/GenBank/DDBJ databases">
        <title>Complete genome sequence of Schizopora paradoxa KUC8140, a cosmopolitan wood degrader in East Asia.</title>
        <authorList>
            <consortium name="DOE Joint Genome Institute"/>
            <person name="Min B."/>
            <person name="Park H."/>
            <person name="Jang Y."/>
            <person name="Kim J.-J."/>
            <person name="Kim K.H."/>
            <person name="Pangilinan J."/>
            <person name="Lipzen A."/>
            <person name="Riley R."/>
            <person name="Grigoriev I.V."/>
            <person name="Spatafora J.W."/>
            <person name="Choi I.-G."/>
        </authorList>
    </citation>
    <scope>NUCLEOTIDE SEQUENCE [LARGE SCALE GENOMIC DNA]</scope>
    <source>
        <strain evidence="1 2">KUC8140</strain>
    </source>
</reference>
<dbReference type="OrthoDB" id="4841025at2759"/>
<evidence type="ECO:0000313" key="2">
    <source>
        <dbReference type="Proteomes" id="UP000053477"/>
    </source>
</evidence>
<proteinExistence type="predicted"/>
<protein>
    <recommendedName>
        <fullName evidence="3">N-acetyltransferase domain-containing protein</fullName>
    </recommendedName>
</protein>
<evidence type="ECO:0008006" key="3">
    <source>
        <dbReference type="Google" id="ProtNLM"/>
    </source>
</evidence>
<dbReference type="AlphaFoldDB" id="A0A0H2R694"/>
<accession>A0A0H2R694</accession>
<name>A0A0H2R694_9AGAM</name>
<organism evidence="1 2">
    <name type="scientific">Schizopora paradoxa</name>
    <dbReference type="NCBI Taxonomy" id="27342"/>
    <lineage>
        <taxon>Eukaryota</taxon>
        <taxon>Fungi</taxon>
        <taxon>Dikarya</taxon>
        <taxon>Basidiomycota</taxon>
        <taxon>Agaricomycotina</taxon>
        <taxon>Agaricomycetes</taxon>
        <taxon>Hymenochaetales</taxon>
        <taxon>Schizoporaceae</taxon>
        <taxon>Schizopora</taxon>
    </lineage>
</organism>
<dbReference type="InParanoid" id="A0A0H2R694"/>
<gene>
    <name evidence="1" type="ORF">SCHPADRAFT_654528</name>
</gene>
<dbReference type="EMBL" id="KQ086147">
    <property type="protein sequence ID" value="KLO07320.1"/>
    <property type="molecule type" value="Genomic_DNA"/>
</dbReference>
<keyword evidence="2" id="KW-1185">Reference proteome</keyword>